<protein>
    <recommendedName>
        <fullName evidence="7">BRO1 domain-containing protein</fullName>
    </recommendedName>
</protein>
<feature type="coiled-coil region" evidence="5">
    <location>
        <begin position="778"/>
        <end position="812"/>
    </location>
</feature>
<keyword evidence="9" id="KW-1185">Reference proteome</keyword>
<dbReference type="CTD" id="20322971"/>
<name>A0A074ZIZ3_OPIVI</name>
<organism evidence="8 9">
    <name type="scientific">Opisthorchis viverrini</name>
    <name type="common">Southeast Asian liver fluke</name>
    <dbReference type="NCBI Taxonomy" id="6198"/>
    <lineage>
        <taxon>Eukaryota</taxon>
        <taxon>Metazoa</taxon>
        <taxon>Spiralia</taxon>
        <taxon>Lophotrochozoa</taxon>
        <taxon>Platyhelminthes</taxon>
        <taxon>Trematoda</taxon>
        <taxon>Digenea</taxon>
        <taxon>Opisthorchiida</taxon>
        <taxon>Opisthorchiata</taxon>
        <taxon>Opisthorchiidae</taxon>
        <taxon>Opisthorchis</taxon>
    </lineage>
</organism>
<accession>A0A074ZIZ3</accession>
<gene>
    <name evidence="8" type="ORF">T265_08792</name>
</gene>
<dbReference type="Gene3D" id="1.20.140.50">
    <property type="entry name" value="alix/aip1 like domains"/>
    <property type="match status" value="1"/>
</dbReference>
<dbReference type="GO" id="GO:0043328">
    <property type="term" value="P:protein transport to vacuole involved in ubiquitin-dependent protein catabolic process via the multivesicular body sorting pathway"/>
    <property type="evidence" value="ECO:0007669"/>
    <property type="project" value="TreeGrafter"/>
</dbReference>
<evidence type="ECO:0000313" key="8">
    <source>
        <dbReference type="EMBL" id="KER23310.1"/>
    </source>
</evidence>
<dbReference type="SMART" id="SM01041">
    <property type="entry name" value="BRO1"/>
    <property type="match status" value="1"/>
</dbReference>
<comment type="subcellular location">
    <subcellularLocation>
        <location evidence="2">Cytoplasm</location>
    </subcellularLocation>
    <subcellularLocation>
        <location evidence="1">Endosome</location>
    </subcellularLocation>
</comment>
<dbReference type="PANTHER" id="PTHR23030">
    <property type="entry name" value="PCD6 INTERACTING PROTEIN-RELATED"/>
    <property type="match status" value="1"/>
</dbReference>
<dbReference type="InterPro" id="IPR038499">
    <property type="entry name" value="BRO1_sf"/>
</dbReference>
<evidence type="ECO:0000256" key="5">
    <source>
        <dbReference type="SAM" id="Coils"/>
    </source>
</evidence>
<evidence type="ECO:0000256" key="3">
    <source>
        <dbReference type="ARBA" id="ARBA00022490"/>
    </source>
</evidence>
<dbReference type="InterPro" id="IPR004328">
    <property type="entry name" value="BRO1_dom"/>
</dbReference>
<dbReference type="Proteomes" id="UP000054324">
    <property type="component" value="Unassembled WGS sequence"/>
</dbReference>
<dbReference type="OrthoDB" id="2141925at2759"/>
<dbReference type="EMBL" id="KL596855">
    <property type="protein sequence ID" value="KER23310.1"/>
    <property type="molecule type" value="Genomic_DNA"/>
</dbReference>
<dbReference type="Pfam" id="PF03097">
    <property type="entry name" value="BRO1"/>
    <property type="match status" value="1"/>
</dbReference>
<dbReference type="Gene3D" id="1.25.40.280">
    <property type="entry name" value="alix/aip1 like domains"/>
    <property type="match status" value="1"/>
</dbReference>
<evidence type="ECO:0000256" key="2">
    <source>
        <dbReference type="ARBA" id="ARBA00004496"/>
    </source>
</evidence>
<evidence type="ECO:0000256" key="6">
    <source>
        <dbReference type="SAM" id="MobiDB-lite"/>
    </source>
</evidence>
<dbReference type="InterPro" id="IPR025304">
    <property type="entry name" value="ALIX_V_dom"/>
</dbReference>
<evidence type="ECO:0000256" key="1">
    <source>
        <dbReference type="ARBA" id="ARBA00004177"/>
    </source>
</evidence>
<feature type="compositionally biased region" description="Low complexity" evidence="6">
    <location>
        <begin position="949"/>
        <end position="966"/>
    </location>
</feature>
<dbReference type="GeneID" id="20322971"/>
<dbReference type="KEGG" id="ovi:T265_08792"/>
<dbReference type="RefSeq" id="XP_009172956.1">
    <property type="nucleotide sequence ID" value="XM_009174692.1"/>
</dbReference>
<dbReference type="Pfam" id="PF13949">
    <property type="entry name" value="ALIX_LYPXL_bnd"/>
    <property type="match status" value="1"/>
</dbReference>
<feature type="domain" description="BRO1" evidence="7">
    <location>
        <begin position="56"/>
        <end position="457"/>
    </location>
</feature>
<keyword evidence="4" id="KW-0967">Endosome</keyword>
<dbReference type="STRING" id="6198.A0A074ZIZ3"/>
<feature type="compositionally biased region" description="Pro residues" evidence="6">
    <location>
        <begin position="993"/>
        <end position="1004"/>
    </location>
</feature>
<evidence type="ECO:0000259" key="7">
    <source>
        <dbReference type="PROSITE" id="PS51180"/>
    </source>
</evidence>
<keyword evidence="5" id="KW-0175">Coiled coil</keyword>
<dbReference type="AlphaFoldDB" id="A0A074ZIZ3"/>
<feature type="compositionally biased region" description="Pro residues" evidence="6">
    <location>
        <begin position="967"/>
        <end position="983"/>
    </location>
</feature>
<proteinExistence type="predicted"/>
<evidence type="ECO:0000313" key="9">
    <source>
        <dbReference type="Proteomes" id="UP000054324"/>
    </source>
</evidence>
<evidence type="ECO:0000256" key="4">
    <source>
        <dbReference type="ARBA" id="ARBA00022753"/>
    </source>
</evidence>
<dbReference type="PANTHER" id="PTHR23030:SF30">
    <property type="entry name" value="TYROSINE-PROTEIN PHOSPHATASE NON-RECEPTOR TYPE 23"/>
    <property type="match status" value="1"/>
</dbReference>
<feature type="region of interest" description="Disordered" evidence="6">
    <location>
        <begin position="947"/>
        <end position="1004"/>
    </location>
</feature>
<keyword evidence="3" id="KW-0963">Cytoplasm</keyword>
<reference evidence="8 9" key="1">
    <citation type="submission" date="2013-11" db="EMBL/GenBank/DDBJ databases">
        <title>Opisthorchis viverrini - life in the bile duct.</title>
        <authorList>
            <person name="Young N.D."/>
            <person name="Nagarajan N."/>
            <person name="Lin S.J."/>
            <person name="Korhonen P.K."/>
            <person name="Jex A.R."/>
            <person name="Hall R.S."/>
            <person name="Safavi-Hemami H."/>
            <person name="Kaewkong W."/>
            <person name="Bertrand D."/>
            <person name="Gao S."/>
            <person name="Seet Q."/>
            <person name="Wongkham S."/>
            <person name="Teh B.T."/>
            <person name="Wongkham C."/>
            <person name="Intapan P.M."/>
            <person name="Maleewong W."/>
            <person name="Yang X."/>
            <person name="Hu M."/>
            <person name="Wang Z."/>
            <person name="Hofmann A."/>
            <person name="Sternberg P.W."/>
            <person name="Tan P."/>
            <person name="Wang J."/>
            <person name="Gasser R.B."/>
        </authorList>
    </citation>
    <scope>NUCLEOTIDE SEQUENCE [LARGE SCALE GENOMIC DNA]</scope>
</reference>
<dbReference type="PROSITE" id="PS51180">
    <property type="entry name" value="BRO1"/>
    <property type="match status" value="1"/>
</dbReference>
<dbReference type="GO" id="GO:0005768">
    <property type="term" value="C:endosome"/>
    <property type="evidence" value="ECO:0007669"/>
    <property type="project" value="UniProtKB-SubCell"/>
</dbReference>
<sequence>MEAVERREQTRHRKLGRTPRSCEPILESVKQPIIALRLLLTCDCTLSPLLTFFSMAFVGVPCRSSADVELKRPIRLFVEKTYGSATLDAVSASIEKLNDLRKGTIQRLRDRTLSAAHQIANYHDTLLLLEPRVSMCETEARIDWKWTDITGKQKKLCTSQFERANLIFCYAAMHSQIAESADTKDAAGLKQAVISLKLAAGAFDYLASNSSMFGSSGDNLVDILSTYSVVMQAQAQECVFLKAEQGKRVFKANMPSALVAKLASKTRELYEDGLKRCSVSSVKPHIPRVGVISYDSPFFIKEWSSSLSMKAGLHAALAQYYQSKACQEAKAFGEQVARLTVAYELMKPLSRSSSFPRPGMADQIKRERDVAVKDNEFIYHEQVPAGKELSQVPTEIAIGKTELPVPLLKGEVKDLFTVLVPLGVLASKNQACAVLRSLVTAEVHRLREATDSLNAVMVSLNLPAAIQLTANEQVQSGLFENVEKIRNQGGVDQLRQHVYSLPESAERNREILNQRFAPQQNPDISMHLTKTDIRRSDPKRPTSVSPRLCACDHTPEVFDREQGSAIEINLRVGVPGMGQASLGDRIECDSPSVPTAMEEEQSPPMATVVYVESCQWAINQRFSIVLLHRGCGQNAEVVIWALTGFCAQRNNPPDFVALQRLSFHPASCLVLLYTQYCLLISFQQQTTLDDEEKTDNNLKQQFGDRWTRQPSSKLNAQWRQDIAKMIAFLGQAAETDKMLAKRFEQDLPMFELLSKSNDEILAAIRGESAVSASSPTGNEAAREALARTCSQIESLKADRNSLTDQMNAMKLSEDFLKKLMDIYAANNQVTEQQILDLLNAELEGSRECVRASEKHQEDLLSELQTNYEAYFGRQKSNNESGLATRLTAAVDTFLALDKDVKSGMQFYAELTERCLKVQQKIDDFCLARTTEKTEHLADLTTSLGRVNISEAPSAPPSTTTTTASAPNRPPPTYTQQPTPPVNQPPVGGTAPPMSMPPGQPGYGWPPQPPVGYGGMMPPYPQYGVHMPSYSPYAGVDDDDDGMRNTWPVTFSSNARRIPRVKYHRGSLQ</sequence>